<dbReference type="Pfam" id="PF05099">
    <property type="entry name" value="TerB"/>
    <property type="match status" value="1"/>
</dbReference>
<evidence type="ECO:0000313" key="4">
    <source>
        <dbReference type="EMBL" id="AGI69562.1"/>
    </source>
</evidence>
<organism evidence="4 5">
    <name type="scientific">Octadecabacter antarcticus 307</name>
    <dbReference type="NCBI Taxonomy" id="391626"/>
    <lineage>
        <taxon>Bacteria</taxon>
        <taxon>Pseudomonadati</taxon>
        <taxon>Pseudomonadota</taxon>
        <taxon>Alphaproteobacteria</taxon>
        <taxon>Rhodobacterales</taxon>
        <taxon>Roseobacteraceae</taxon>
        <taxon>Octadecabacter</taxon>
    </lineage>
</organism>
<keyword evidence="2" id="KW-0732">Signal</keyword>
<evidence type="ECO:0000259" key="3">
    <source>
        <dbReference type="Pfam" id="PF05099"/>
    </source>
</evidence>
<keyword evidence="1" id="KW-1133">Transmembrane helix</keyword>
<gene>
    <name evidence="4" type="ORF">OAN307_c41640</name>
</gene>
<feature type="domain" description="Co-chaperone DjlA N-terminal" evidence="3">
    <location>
        <begin position="156"/>
        <end position="263"/>
    </location>
</feature>
<keyword evidence="1" id="KW-0472">Membrane</keyword>
<feature type="chain" id="PRO_5004102682" description="Co-chaperone DjlA N-terminal domain-containing protein" evidence="2">
    <location>
        <begin position="20"/>
        <end position="278"/>
    </location>
</feature>
<feature type="signal peptide" evidence="2">
    <location>
        <begin position="1"/>
        <end position="19"/>
    </location>
</feature>
<protein>
    <recommendedName>
        <fullName evidence="3">Co-chaperone DjlA N-terminal domain-containing protein</fullName>
    </recommendedName>
</protein>
<dbReference type="InterPro" id="IPR007791">
    <property type="entry name" value="DjlA_N"/>
</dbReference>
<name>M9RBL5_9RHOB</name>
<dbReference type="InterPro" id="IPR029024">
    <property type="entry name" value="TerB-like"/>
</dbReference>
<dbReference type="KEGG" id="oat:OAN307_c41640"/>
<evidence type="ECO:0000256" key="1">
    <source>
        <dbReference type="SAM" id="Phobius"/>
    </source>
</evidence>
<reference evidence="4 5" key="1">
    <citation type="journal article" date="2013" name="PLoS ONE">
        <title>Poles Apart: Arctic and Antarctic Octadecabacter strains Share High Genome Plasticity and a New Type of Xanthorhodopsin.</title>
        <authorList>
            <person name="Vollmers J."/>
            <person name="Voget S."/>
            <person name="Dietrich S."/>
            <person name="Gollnow K."/>
            <person name="Smits M."/>
            <person name="Meyer K."/>
            <person name="Brinkhoff T."/>
            <person name="Simon M."/>
            <person name="Daniel R."/>
        </authorList>
    </citation>
    <scope>NUCLEOTIDE SEQUENCE [LARGE SCALE GENOMIC DNA]</scope>
    <source>
        <strain evidence="4 5">307</strain>
    </source>
</reference>
<evidence type="ECO:0000256" key="2">
    <source>
        <dbReference type="SAM" id="SignalP"/>
    </source>
</evidence>
<accession>M9RBL5</accession>
<keyword evidence="5" id="KW-1185">Reference proteome</keyword>
<sequence length="278" mass="29789">MQKFISVTALILGMTVASAAQAGAVRWGEDLRFVAETSIPKADGTGTVSLCHLVDFAKVLFVPVYTTVQGYALSNDGCTGNSFRKVTPEDFAVLQLSSLVPMTLPPIASANLTSLIWGHAWLVVGVLGLLFRAMRAVLGRSRCPRKSGAPDLLAIHSLVAMSQVAIADGRLDDAEVQQIAKILTRLTGKTYTPQQVMDMLSKLNPSPSDIEQVGQDLSDKDRQIVLEAALNIAVADGEIYPNEYAVVSDLAQRMRIGAGPFRSALVRISAHLQTVQAT</sequence>
<proteinExistence type="predicted"/>
<keyword evidence="1" id="KW-0812">Transmembrane</keyword>
<dbReference type="AlphaFoldDB" id="M9RBL5"/>
<dbReference type="Gene3D" id="1.10.3680.10">
    <property type="entry name" value="TerB-like"/>
    <property type="match status" value="1"/>
</dbReference>
<dbReference type="EMBL" id="CP003740">
    <property type="protein sequence ID" value="AGI69562.1"/>
    <property type="molecule type" value="Genomic_DNA"/>
</dbReference>
<dbReference type="OrthoDB" id="7703595at2"/>
<evidence type="ECO:0000313" key="5">
    <source>
        <dbReference type="Proteomes" id="UP000005307"/>
    </source>
</evidence>
<feature type="transmembrane region" description="Helical" evidence="1">
    <location>
        <begin position="107"/>
        <end position="131"/>
    </location>
</feature>
<dbReference type="SUPFAM" id="SSF158682">
    <property type="entry name" value="TerB-like"/>
    <property type="match status" value="1"/>
</dbReference>
<dbReference type="HOGENOM" id="CLU_087269_0_0_5"/>
<dbReference type="CDD" id="cd07177">
    <property type="entry name" value="terB_like"/>
    <property type="match status" value="1"/>
</dbReference>
<dbReference type="eggNOG" id="ENOG5033JFK">
    <property type="taxonomic scope" value="Bacteria"/>
</dbReference>
<dbReference type="Proteomes" id="UP000005307">
    <property type="component" value="Chromosome"/>
</dbReference>